<sequence length="66" mass="7041">MLNLAVDVDVHVVEDDAGGCLSTPGSEMYGPLVYGLWSIVYGRLGCWAVGLFDCYATGLLAKCAKR</sequence>
<evidence type="ECO:0000313" key="1">
    <source>
        <dbReference type="EMBL" id="KRJ99989.1"/>
    </source>
</evidence>
<organism evidence="1 2">
    <name type="scientific">Drosophila yakuba</name>
    <name type="common">Fruit fly</name>
    <dbReference type="NCBI Taxonomy" id="7245"/>
    <lineage>
        <taxon>Eukaryota</taxon>
        <taxon>Metazoa</taxon>
        <taxon>Ecdysozoa</taxon>
        <taxon>Arthropoda</taxon>
        <taxon>Hexapoda</taxon>
        <taxon>Insecta</taxon>
        <taxon>Pterygota</taxon>
        <taxon>Neoptera</taxon>
        <taxon>Endopterygota</taxon>
        <taxon>Diptera</taxon>
        <taxon>Brachycera</taxon>
        <taxon>Muscomorpha</taxon>
        <taxon>Ephydroidea</taxon>
        <taxon>Drosophilidae</taxon>
        <taxon>Drosophila</taxon>
        <taxon>Sophophora</taxon>
    </lineage>
</organism>
<reference evidence="1 2" key="2">
    <citation type="journal article" date="2007" name="PLoS Biol.">
        <title>Principles of genome evolution in the Drosophila melanogaster species group.</title>
        <authorList>
            <person name="Ranz J.M."/>
            <person name="Maurin D."/>
            <person name="Chan Y.S."/>
            <person name="von Grotthuss M."/>
            <person name="Hillier L.W."/>
            <person name="Roote J."/>
            <person name="Ashburner M."/>
            <person name="Bergman C.M."/>
        </authorList>
    </citation>
    <scope>NUCLEOTIDE SEQUENCE [LARGE SCALE GENOMIC DNA]</scope>
    <source>
        <strain evidence="2">Tai18E2 / Tucson 14021-0261.01</strain>
    </source>
</reference>
<accession>A0A0R1DRX1</accession>
<protein>
    <submittedName>
        <fullName evidence="1">Uncharacterized protein</fullName>
    </submittedName>
</protein>
<proteinExistence type="predicted"/>
<gene>
    <name evidence="1" type="primary">Dyak\GE28850</name>
    <name evidence="1" type="synonym">GE28850</name>
    <name evidence="1" type="ORF">Dyak_GE28850</name>
</gene>
<evidence type="ECO:0000313" key="2">
    <source>
        <dbReference type="Proteomes" id="UP000002282"/>
    </source>
</evidence>
<keyword evidence="2" id="KW-1185">Reference proteome</keyword>
<dbReference type="AlphaFoldDB" id="A0A0R1DRX1"/>
<dbReference type="KEGG" id="dya:Dyak_GE28850"/>
<dbReference type="Proteomes" id="UP000002282">
    <property type="component" value="Chromosome 2R"/>
</dbReference>
<name>A0A0R1DRX1_DROYA</name>
<dbReference type="EMBL" id="CM000158">
    <property type="protein sequence ID" value="KRJ99989.1"/>
    <property type="molecule type" value="Genomic_DNA"/>
</dbReference>
<reference evidence="1 2" key="1">
    <citation type="journal article" date="2007" name="Nature">
        <title>Evolution of genes and genomes on the Drosophila phylogeny.</title>
        <authorList>
            <consortium name="Drosophila 12 Genomes Consortium"/>
            <person name="Clark A.G."/>
            <person name="Eisen M.B."/>
            <person name="Smith D.R."/>
            <person name="Bergman C.M."/>
            <person name="Oliver B."/>
            <person name="Markow T.A."/>
            <person name="Kaufman T.C."/>
            <person name="Kellis M."/>
            <person name="Gelbart W."/>
            <person name="Iyer V.N."/>
            <person name="Pollard D.A."/>
            <person name="Sackton T.B."/>
            <person name="Larracuente A.M."/>
            <person name="Singh N.D."/>
            <person name="Abad J.P."/>
            <person name="Abt D.N."/>
            <person name="Adryan B."/>
            <person name="Aguade M."/>
            <person name="Akashi H."/>
            <person name="Anderson W.W."/>
            <person name="Aquadro C.F."/>
            <person name="Ardell D.H."/>
            <person name="Arguello R."/>
            <person name="Artieri C.G."/>
            <person name="Barbash D.A."/>
            <person name="Barker D."/>
            <person name="Barsanti P."/>
            <person name="Batterham P."/>
            <person name="Batzoglou S."/>
            <person name="Begun D."/>
            <person name="Bhutkar A."/>
            <person name="Blanco E."/>
            <person name="Bosak S.A."/>
            <person name="Bradley R.K."/>
            <person name="Brand A.D."/>
            <person name="Brent M.R."/>
            <person name="Brooks A.N."/>
            <person name="Brown R.H."/>
            <person name="Butlin R.K."/>
            <person name="Caggese C."/>
            <person name="Calvi B.R."/>
            <person name="Bernardo de Carvalho A."/>
            <person name="Caspi A."/>
            <person name="Castrezana S."/>
            <person name="Celniker S.E."/>
            <person name="Chang J.L."/>
            <person name="Chapple C."/>
            <person name="Chatterji S."/>
            <person name="Chinwalla A."/>
            <person name="Civetta A."/>
            <person name="Clifton S.W."/>
            <person name="Comeron J.M."/>
            <person name="Costello J.C."/>
            <person name="Coyne J.A."/>
            <person name="Daub J."/>
            <person name="David R.G."/>
            <person name="Delcher A.L."/>
            <person name="Delehaunty K."/>
            <person name="Do C.B."/>
            <person name="Ebling H."/>
            <person name="Edwards K."/>
            <person name="Eickbush T."/>
            <person name="Evans J.D."/>
            <person name="Filipski A."/>
            <person name="Findeiss S."/>
            <person name="Freyhult E."/>
            <person name="Fulton L."/>
            <person name="Fulton R."/>
            <person name="Garcia A.C."/>
            <person name="Gardiner A."/>
            <person name="Garfield D.A."/>
            <person name="Garvin B.E."/>
            <person name="Gibson G."/>
            <person name="Gilbert D."/>
            <person name="Gnerre S."/>
            <person name="Godfrey J."/>
            <person name="Good R."/>
            <person name="Gotea V."/>
            <person name="Gravely B."/>
            <person name="Greenberg A.J."/>
            <person name="Griffiths-Jones S."/>
            <person name="Gross S."/>
            <person name="Guigo R."/>
            <person name="Gustafson E.A."/>
            <person name="Haerty W."/>
            <person name="Hahn M.W."/>
            <person name="Halligan D.L."/>
            <person name="Halpern A.L."/>
            <person name="Halter G.M."/>
            <person name="Han M.V."/>
            <person name="Heger A."/>
            <person name="Hillier L."/>
            <person name="Hinrichs A.S."/>
            <person name="Holmes I."/>
            <person name="Hoskins R.A."/>
            <person name="Hubisz M.J."/>
            <person name="Hultmark D."/>
            <person name="Huntley M.A."/>
            <person name="Jaffe D.B."/>
            <person name="Jagadeeshan S."/>
            <person name="Jeck W.R."/>
            <person name="Johnson J."/>
            <person name="Jones C.D."/>
            <person name="Jordan W.C."/>
            <person name="Karpen G.H."/>
            <person name="Kataoka E."/>
            <person name="Keightley P.D."/>
            <person name="Kheradpour P."/>
            <person name="Kirkness E.F."/>
            <person name="Koerich L.B."/>
            <person name="Kristiansen K."/>
            <person name="Kudrna D."/>
            <person name="Kulathinal R.J."/>
            <person name="Kumar S."/>
            <person name="Kwok R."/>
            <person name="Lander E."/>
            <person name="Langley C.H."/>
            <person name="Lapoint R."/>
            <person name="Lazzaro B.P."/>
            <person name="Lee S.J."/>
            <person name="Levesque L."/>
            <person name="Li R."/>
            <person name="Lin C.F."/>
            <person name="Lin M.F."/>
            <person name="Lindblad-Toh K."/>
            <person name="Llopart A."/>
            <person name="Long M."/>
            <person name="Low L."/>
            <person name="Lozovsky E."/>
            <person name="Lu J."/>
            <person name="Luo M."/>
            <person name="Machado C.A."/>
            <person name="Makalowski W."/>
            <person name="Marzo M."/>
            <person name="Matsuda M."/>
            <person name="Matzkin L."/>
            <person name="McAllister B."/>
            <person name="McBride C.S."/>
            <person name="McKernan B."/>
            <person name="McKernan K."/>
            <person name="Mendez-Lago M."/>
            <person name="Minx P."/>
            <person name="Mollenhauer M.U."/>
            <person name="Montooth K."/>
            <person name="Mount S.M."/>
            <person name="Mu X."/>
            <person name="Myers E."/>
            <person name="Negre B."/>
            <person name="Newfeld S."/>
            <person name="Nielsen R."/>
            <person name="Noor M.A."/>
            <person name="O'Grady P."/>
            <person name="Pachter L."/>
            <person name="Papaceit M."/>
            <person name="Parisi M.J."/>
            <person name="Parisi M."/>
            <person name="Parts L."/>
            <person name="Pedersen J.S."/>
            <person name="Pesole G."/>
            <person name="Phillippy A.M."/>
            <person name="Ponting C.P."/>
            <person name="Pop M."/>
            <person name="Porcelli D."/>
            <person name="Powell J.R."/>
            <person name="Prohaska S."/>
            <person name="Pruitt K."/>
            <person name="Puig M."/>
            <person name="Quesneville H."/>
            <person name="Ram K.R."/>
            <person name="Rand D."/>
            <person name="Rasmussen M.D."/>
            <person name="Reed L.K."/>
            <person name="Reenan R."/>
            <person name="Reily A."/>
            <person name="Remington K.A."/>
            <person name="Rieger T.T."/>
            <person name="Ritchie M.G."/>
            <person name="Robin C."/>
            <person name="Rogers Y.H."/>
            <person name="Rohde C."/>
            <person name="Rozas J."/>
            <person name="Rubenfield M.J."/>
            <person name="Ruiz A."/>
            <person name="Russo S."/>
            <person name="Salzberg S.L."/>
            <person name="Sanchez-Gracia A."/>
            <person name="Saranga D.J."/>
            <person name="Sato H."/>
            <person name="Schaeffer S.W."/>
            <person name="Schatz M.C."/>
            <person name="Schlenke T."/>
            <person name="Schwartz R."/>
            <person name="Segarra C."/>
            <person name="Singh R.S."/>
            <person name="Sirot L."/>
            <person name="Sirota M."/>
            <person name="Sisneros N.B."/>
            <person name="Smith C.D."/>
            <person name="Smith T.F."/>
            <person name="Spieth J."/>
            <person name="Stage D.E."/>
            <person name="Stark A."/>
            <person name="Stephan W."/>
            <person name="Strausberg R.L."/>
            <person name="Strempel S."/>
            <person name="Sturgill D."/>
            <person name="Sutton G."/>
            <person name="Sutton G.G."/>
            <person name="Tao W."/>
            <person name="Teichmann S."/>
            <person name="Tobari Y.N."/>
            <person name="Tomimura Y."/>
            <person name="Tsolas J.M."/>
            <person name="Valente V.L."/>
            <person name="Venter E."/>
            <person name="Venter J.C."/>
            <person name="Vicario S."/>
            <person name="Vieira F.G."/>
            <person name="Vilella A.J."/>
            <person name="Villasante A."/>
            <person name="Walenz B."/>
            <person name="Wang J."/>
            <person name="Wasserman M."/>
            <person name="Watts T."/>
            <person name="Wilson D."/>
            <person name="Wilson R.K."/>
            <person name="Wing R.A."/>
            <person name="Wolfner M.F."/>
            <person name="Wong A."/>
            <person name="Wong G.K."/>
            <person name="Wu C.I."/>
            <person name="Wu G."/>
            <person name="Yamamoto D."/>
            <person name="Yang H.P."/>
            <person name="Yang S.P."/>
            <person name="Yorke J.A."/>
            <person name="Yoshida K."/>
            <person name="Zdobnov E."/>
            <person name="Zhang P."/>
            <person name="Zhang Y."/>
            <person name="Zimin A.V."/>
            <person name="Baldwin J."/>
            <person name="Abdouelleil A."/>
            <person name="Abdulkadir J."/>
            <person name="Abebe A."/>
            <person name="Abera B."/>
            <person name="Abreu J."/>
            <person name="Acer S.C."/>
            <person name="Aftuck L."/>
            <person name="Alexander A."/>
            <person name="An P."/>
            <person name="Anderson E."/>
            <person name="Anderson S."/>
            <person name="Arachi H."/>
            <person name="Azer M."/>
            <person name="Bachantsang P."/>
            <person name="Barry A."/>
            <person name="Bayul T."/>
            <person name="Berlin A."/>
            <person name="Bessette D."/>
            <person name="Bloom T."/>
            <person name="Blye J."/>
            <person name="Boguslavskiy L."/>
            <person name="Bonnet C."/>
            <person name="Boukhgalter B."/>
            <person name="Bourzgui I."/>
            <person name="Brown A."/>
            <person name="Cahill P."/>
            <person name="Channer S."/>
            <person name="Cheshatsang Y."/>
            <person name="Chuda L."/>
            <person name="Citroen M."/>
            <person name="Collymore A."/>
            <person name="Cooke P."/>
            <person name="Costello M."/>
            <person name="D'Aco K."/>
            <person name="Daza R."/>
            <person name="De Haan G."/>
            <person name="DeGray S."/>
            <person name="DeMaso C."/>
            <person name="Dhargay N."/>
            <person name="Dooley K."/>
            <person name="Dooley E."/>
            <person name="Doricent M."/>
            <person name="Dorje P."/>
            <person name="Dorjee K."/>
            <person name="Dupes A."/>
            <person name="Elong R."/>
            <person name="Falk J."/>
            <person name="Farina A."/>
            <person name="Faro S."/>
            <person name="Ferguson D."/>
            <person name="Fisher S."/>
            <person name="Foley C.D."/>
            <person name="Franke A."/>
            <person name="Friedrich D."/>
            <person name="Gadbois L."/>
            <person name="Gearin G."/>
            <person name="Gearin C.R."/>
            <person name="Giannoukos G."/>
            <person name="Goode T."/>
            <person name="Graham J."/>
            <person name="Grandbois E."/>
            <person name="Grewal S."/>
            <person name="Gyaltsen K."/>
            <person name="Hafez N."/>
            <person name="Hagos B."/>
            <person name="Hall J."/>
            <person name="Henson C."/>
            <person name="Hollinger A."/>
            <person name="Honan T."/>
            <person name="Huard M.D."/>
            <person name="Hughes L."/>
            <person name="Hurhula B."/>
            <person name="Husby M.E."/>
            <person name="Kamat A."/>
            <person name="Kanga B."/>
            <person name="Kashin S."/>
            <person name="Khazanovich D."/>
            <person name="Kisner P."/>
            <person name="Lance K."/>
            <person name="Lara M."/>
            <person name="Lee W."/>
            <person name="Lennon N."/>
            <person name="Letendre F."/>
            <person name="LeVine R."/>
            <person name="Lipovsky A."/>
            <person name="Liu X."/>
            <person name="Liu J."/>
            <person name="Liu S."/>
            <person name="Lokyitsang T."/>
            <person name="Lokyitsang Y."/>
            <person name="Lubonja R."/>
            <person name="Lui A."/>
            <person name="MacDonald P."/>
            <person name="Magnisalis V."/>
            <person name="Maru K."/>
            <person name="Matthews C."/>
            <person name="McCusker W."/>
            <person name="McDonough S."/>
            <person name="Mehta T."/>
            <person name="Meldrim J."/>
            <person name="Meneus L."/>
            <person name="Mihai O."/>
            <person name="Mihalev A."/>
            <person name="Mihova T."/>
            <person name="Mittelman R."/>
            <person name="Mlenga V."/>
            <person name="Montmayeur A."/>
            <person name="Mulrain L."/>
            <person name="Navidi A."/>
            <person name="Naylor J."/>
            <person name="Negash T."/>
            <person name="Nguyen T."/>
            <person name="Nguyen N."/>
            <person name="Nicol R."/>
            <person name="Norbu C."/>
            <person name="Norbu N."/>
            <person name="Novod N."/>
            <person name="O'Neill B."/>
            <person name="Osman S."/>
            <person name="Markiewicz E."/>
            <person name="Oyono O.L."/>
            <person name="Patti C."/>
            <person name="Phunkhang P."/>
            <person name="Pierre F."/>
            <person name="Priest M."/>
            <person name="Raghuraman S."/>
            <person name="Rege F."/>
            <person name="Reyes R."/>
            <person name="Rise C."/>
            <person name="Rogov P."/>
            <person name="Ross K."/>
            <person name="Ryan E."/>
            <person name="Settipalli S."/>
            <person name="Shea T."/>
            <person name="Sherpa N."/>
            <person name="Shi L."/>
            <person name="Shih D."/>
            <person name="Sparrow T."/>
            <person name="Spaulding J."/>
            <person name="Stalker J."/>
            <person name="Stange-Thomann N."/>
            <person name="Stavropoulos S."/>
            <person name="Stone C."/>
            <person name="Strader C."/>
            <person name="Tesfaye S."/>
            <person name="Thomson T."/>
            <person name="Thoulutsang Y."/>
            <person name="Thoulutsang D."/>
            <person name="Topham K."/>
            <person name="Topping I."/>
            <person name="Tsamla T."/>
            <person name="Vassiliev H."/>
            <person name="Vo A."/>
            <person name="Wangchuk T."/>
            <person name="Wangdi T."/>
            <person name="Weiand M."/>
            <person name="Wilkinson J."/>
            <person name="Wilson A."/>
            <person name="Yadav S."/>
            <person name="Young G."/>
            <person name="Yu Q."/>
            <person name="Zembek L."/>
            <person name="Zhong D."/>
            <person name="Zimmer A."/>
            <person name="Zwirko Z."/>
            <person name="Jaffe D.B."/>
            <person name="Alvarez P."/>
            <person name="Brockman W."/>
            <person name="Butler J."/>
            <person name="Chin C."/>
            <person name="Gnerre S."/>
            <person name="Grabherr M."/>
            <person name="Kleber M."/>
            <person name="Mauceli E."/>
            <person name="MacCallum I."/>
        </authorList>
    </citation>
    <scope>NUCLEOTIDE SEQUENCE [LARGE SCALE GENOMIC DNA]</scope>
    <source>
        <strain evidence="2">Tai18E2 / Tucson 14021-0261.01</strain>
    </source>
</reference>